<evidence type="ECO:0000313" key="18">
    <source>
        <dbReference type="EMBL" id="KAK7933430.1"/>
    </source>
</evidence>
<feature type="transmembrane region" description="Helical" evidence="16">
    <location>
        <begin position="175"/>
        <end position="194"/>
    </location>
</feature>
<dbReference type="Gene3D" id="2.70.150.10">
    <property type="entry name" value="Calcium-transporting ATPase, cytoplasmic transduction domain A"/>
    <property type="match status" value="1"/>
</dbReference>
<evidence type="ECO:0000256" key="9">
    <source>
        <dbReference type="ARBA" id="ARBA00022840"/>
    </source>
</evidence>
<dbReference type="InterPro" id="IPR008250">
    <property type="entry name" value="ATPase_P-typ_transduc_dom_A_sf"/>
</dbReference>
<keyword evidence="5 16" id="KW-0812">Transmembrane</keyword>
<keyword evidence="14 16" id="KW-0472">Membrane</keyword>
<name>A0AAW0PN98_9GOBI</name>
<dbReference type="SUPFAM" id="SSF81665">
    <property type="entry name" value="Calcium ATPase, transmembrane domain M"/>
    <property type="match status" value="1"/>
</dbReference>
<evidence type="ECO:0000256" key="1">
    <source>
        <dbReference type="ARBA" id="ARBA00004127"/>
    </source>
</evidence>
<dbReference type="SMART" id="SM00831">
    <property type="entry name" value="Cation_ATPase_N"/>
    <property type="match status" value="1"/>
</dbReference>
<dbReference type="PANTHER" id="PTHR24093:SF435">
    <property type="entry name" value="PLASMA MEMBRANE CALCIUM-TRANSPORTING ATPASE 4"/>
    <property type="match status" value="1"/>
</dbReference>
<keyword evidence="7" id="KW-0547">Nucleotide-binding</keyword>
<dbReference type="GO" id="GO:0046872">
    <property type="term" value="F:metal ion binding"/>
    <property type="evidence" value="ECO:0007669"/>
    <property type="project" value="UniProtKB-KW"/>
</dbReference>
<dbReference type="Pfam" id="PF00122">
    <property type="entry name" value="E1-E2_ATPase"/>
    <property type="match status" value="1"/>
</dbReference>
<sequence length="326" mass="35742">MANNTADHAPQNSTNETQDGDFRHQHGRAARSNGAEEPRGLQQDPGLVRRRPEHLADDSRPRLSKACNKIRDSYGDVQSICRRLKTSPIEGLSGNPVDLEKRHAAFGKNFIPPKKPKTFLQLVWEALQDVTLIILEIAAIISLGLSFYHPPGGDSEACGQAAAGVEDEGEAQAGWIEGAAILFSVIIVVLVTAFNDWSKEKQFRGLQSRIEQEQKFTVIRKGQVIQIPVAEIVVGDIAQIKYGDLLPADGILIQGNDLKIDESSLTEKGPSEEESGEGSYAPVGHSRDGRLGSYGRLRRGSELSNRNHLHASGSQRERRGEESQEK</sequence>
<evidence type="ECO:0000256" key="16">
    <source>
        <dbReference type="SAM" id="Phobius"/>
    </source>
</evidence>
<feature type="compositionally biased region" description="Polar residues" evidence="15">
    <location>
        <begin position="1"/>
        <end position="17"/>
    </location>
</feature>
<dbReference type="Proteomes" id="UP001460270">
    <property type="component" value="Unassembled WGS sequence"/>
</dbReference>
<dbReference type="Pfam" id="PF00690">
    <property type="entry name" value="Cation_ATPase_N"/>
    <property type="match status" value="1"/>
</dbReference>
<keyword evidence="11" id="KW-1278">Translocase</keyword>
<dbReference type="FunFam" id="1.20.1110.10:FF:000002">
    <property type="entry name" value="Calcium-transporting ATPase"/>
    <property type="match status" value="1"/>
</dbReference>
<feature type="compositionally biased region" description="Basic and acidic residues" evidence="15">
    <location>
        <begin position="315"/>
        <end position="326"/>
    </location>
</feature>
<dbReference type="AlphaFoldDB" id="A0AAW0PN98"/>
<dbReference type="Gene3D" id="1.20.1110.10">
    <property type="entry name" value="Calcium-transporting ATPase, transmembrane domain"/>
    <property type="match status" value="1"/>
</dbReference>
<keyword evidence="3" id="KW-0813">Transport</keyword>
<evidence type="ECO:0000256" key="12">
    <source>
        <dbReference type="ARBA" id="ARBA00022989"/>
    </source>
</evidence>
<evidence type="ECO:0000313" key="19">
    <source>
        <dbReference type="Proteomes" id="UP001460270"/>
    </source>
</evidence>
<keyword evidence="12 16" id="KW-1133">Transmembrane helix</keyword>
<keyword evidence="13" id="KW-0406">Ion transport</keyword>
<evidence type="ECO:0000256" key="10">
    <source>
        <dbReference type="ARBA" id="ARBA00022842"/>
    </source>
</evidence>
<dbReference type="InterPro" id="IPR059000">
    <property type="entry name" value="ATPase_P-type_domA"/>
</dbReference>
<feature type="domain" description="Cation-transporting P-type ATPase N-terminal" evidence="17">
    <location>
        <begin position="71"/>
        <end position="147"/>
    </location>
</feature>
<evidence type="ECO:0000256" key="5">
    <source>
        <dbReference type="ARBA" id="ARBA00022692"/>
    </source>
</evidence>
<evidence type="ECO:0000256" key="3">
    <source>
        <dbReference type="ARBA" id="ARBA00022448"/>
    </source>
</evidence>
<dbReference type="InterPro" id="IPR023298">
    <property type="entry name" value="ATPase_P-typ_TM_dom_sf"/>
</dbReference>
<evidence type="ECO:0000256" key="14">
    <source>
        <dbReference type="ARBA" id="ARBA00023136"/>
    </source>
</evidence>
<dbReference type="GO" id="GO:0005524">
    <property type="term" value="F:ATP binding"/>
    <property type="evidence" value="ECO:0007669"/>
    <property type="project" value="UniProtKB-KW"/>
</dbReference>
<keyword evidence="19" id="KW-1185">Reference proteome</keyword>
<feature type="region of interest" description="Disordered" evidence="15">
    <location>
        <begin position="264"/>
        <end position="326"/>
    </location>
</feature>
<keyword evidence="4" id="KW-0109">Calcium transport</keyword>
<dbReference type="SUPFAM" id="SSF81653">
    <property type="entry name" value="Calcium ATPase, transduction domain A"/>
    <property type="match status" value="1"/>
</dbReference>
<keyword evidence="6" id="KW-0479">Metal-binding</keyword>
<dbReference type="PANTHER" id="PTHR24093">
    <property type="entry name" value="CATION TRANSPORTING ATPASE"/>
    <property type="match status" value="1"/>
</dbReference>
<dbReference type="GO" id="GO:0051480">
    <property type="term" value="P:regulation of cytosolic calcium ion concentration"/>
    <property type="evidence" value="ECO:0007669"/>
    <property type="project" value="TreeGrafter"/>
</dbReference>
<feature type="region of interest" description="Disordered" evidence="15">
    <location>
        <begin position="1"/>
        <end position="62"/>
    </location>
</feature>
<evidence type="ECO:0000256" key="13">
    <source>
        <dbReference type="ARBA" id="ARBA00023065"/>
    </source>
</evidence>
<evidence type="ECO:0000256" key="4">
    <source>
        <dbReference type="ARBA" id="ARBA00022568"/>
    </source>
</evidence>
<reference evidence="19" key="1">
    <citation type="submission" date="2024-04" db="EMBL/GenBank/DDBJ databases">
        <title>Salinicola lusitanus LLJ914,a marine bacterium isolated from the Okinawa Trough.</title>
        <authorList>
            <person name="Li J."/>
        </authorList>
    </citation>
    <scope>NUCLEOTIDE SEQUENCE [LARGE SCALE GENOMIC DNA]</scope>
</reference>
<evidence type="ECO:0000256" key="15">
    <source>
        <dbReference type="SAM" id="MobiDB-lite"/>
    </source>
</evidence>
<evidence type="ECO:0000256" key="6">
    <source>
        <dbReference type="ARBA" id="ARBA00022723"/>
    </source>
</evidence>
<gene>
    <name evidence="18" type="ORF">WMY93_004326</name>
</gene>
<comment type="subcellular location">
    <subcellularLocation>
        <location evidence="1">Endomembrane system</location>
        <topology evidence="1">Multi-pass membrane protein</topology>
    </subcellularLocation>
</comment>
<dbReference type="InterPro" id="IPR004014">
    <property type="entry name" value="ATPase_P-typ_cation-transptr_N"/>
</dbReference>
<protein>
    <recommendedName>
        <fullName evidence="2">P-type Ca(2+) transporter</fullName>
        <ecNumber evidence="2">7.2.2.10</ecNumber>
    </recommendedName>
</protein>
<proteinExistence type="predicted"/>
<dbReference type="EMBL" id="JBBPFD010000003">
    <property type="protein sequence ID" value="KAK7933430.1"/>
    <property type="molecule type" value="Genomic_DNA"/>
</dbReference>
<dbReference type="EC" id="7.2.2.10" evidence="2"/>
<comment type="caution">
    <text evidence="18">The sequence shown here is derived from an EMBL/GenBank/DDBJ whole genome shotgun (WGS) entry which is preliminary data.</text>
</comment>
<keyword evidence="8" id="KW-0106">Calcium</keyword>
<evidence type="ECO:0000256" key="8">
    <source>
        <dbReference type="ARBA" id="ARBA00022837"/>
    </source>
</evidence>
<evidence type="ECO:0000256" key="7">
    <source>
        <dbReference type="ARBA" id="ARBA00022741"/>
    </source>
</evidence>
<accession>A0AAW0PN98</accession>
<dbReference type="GO" id="GO:0005388">
    <property type="term" value="F:P-type calcium transporter activity"/>
    <property type="evidence" value="ECO:0007669"/>
    <property type="project" value="UniProtKB-EC"/>
</dbReference>
<evidence type="ECO:0000256" key="2">
    <source>
        <dbReference type="ARBA" id="ARBA00012790"/>
    </source>
</evidence>
<dbReference type="GO" id="GO:0030165">
    <property type="term" value="F:PDZ domain binding"/>
    <property type="evidence" value="ECO:0007669"/>
    <property type="project" value="TreeGrafter"/>
</dbReference>
<dbReference type="GO" id="GO:0005886">
    <property type="term" value="C:plasma membrane"/>
    <property type="evidence" value="ECO:0007669"/>
    <property type="project" value="TreeGrafter"/>
</dbReference>
<evidence type="ECO:0000259" key="17">
    <source>
        <dbReference type="SMART" id="SM00831"/>
    </source>
</evidence>
<keyword evidence="9" id="KW-0067">ATP-binding</keyword>
<organism evidence="18 19">
    <name type="scientific">Mugilogobius chulae</name>
    <name type="common">yellowstripe goby</name>
    <dbReference type="NCBI Taxonomy" id="88201"/>
    <lineage>
        <taxon>Eukaryota</taxon>
        <taxon>Metazoa</taxon>
        <taxon>Chordata</taxon>
        <taxon>Craniata</taxon>
        <taxon>Vertebrata</taxon>
        <taxon>Euteleostomi</taxon>
        <taxon>Actinopterygii</taxon>
        <taxon>Neopterygii</taxon>
        <taxon>Teleostei</taxon>
        <taxon>Neoteleostei</taxon>
        <taxon>Acanthomorphata</taxon>
        <taxon>Gobiaria</taxon>
        <taxon>Gobiiformes</taxon>
        <taxon>Gobioidei</taxon>
        <taxon>Gobiidae</taxon>
        <taxon>Gobionellinae</taxon>
        <taxon>Mugilogobius</taxon>
    </lineage>
</organism>
<evidence type="ECO:0000256" key="11">
    <source>
        <dbReference type="ARBA" id="ARBA00022967"/>
    </source>
</evidence>
<keyword evidence="10" id="KW-0460">Magnesium</keyword>
<feature type="transmembrane region" description="Helical" evidence="16">
    <location>
        <begin position="122"/>
        <end position="145"/>
    </location>
</feature>
<dbReference type="GO" id="GO:0012505">
    <property type="term" value="C:endomembrane system"/>
    <property type="evidence" value="ECO:0007669"/>
    <property type="project" value="UniProtKB-SubCell"/>
</dbReference>